<dbReference type="InterPro" id="IPR004162">
    <property type="entry name" value="SINA-like_animal"/>
</dbReference>
<dbReference type="GO" id="GO:0005737">
    <property type="term" value="C:cytoplasm"/>
    <property type="evidence" value="ECO:0007669"/>
    <property type="project" value="TreeGrafter"/>
</dbReference>
<feature type="compositionally biased region" description="Polar residues" evidence="1">
    <location>
        <begin position="303"/>
        <end position="320"/>
    </location>
</feature>
<dbReference type="GO" id="GO:0031624">
    <property type="term" value="F:ubiquitin conjugating enzyme binding"/>
    <property type="evidence" value="ECO:0007669"/>
    <property type="project" value="TreeGrafter"/>
</dbReference>
<feature type="region of interest" description="Disordered" evidence="1">
    <location>
        <begin position="285"/>
        <end position="326"/>
    </location>
</feature>
<evidence type="ECO:0000256" key="1">
    <source>
        <dbReference type="SAM" id="MobiDB-lite"/>
    </source>
</evidence>
<gene>
    <name evidence="2" type="ORF">ILUMI_08786</name>
</gene>
<dbReference type="GO" id="GO:0043161">
    <property type="term" value="P:proteasome-mediated ubiquitin-dependent protein catabolic process"/>
    <property type="evidence" value="ECO:0007669"/>
    <property type="project" value="TreeGrafter"/>
</dbReference>
<evidence type="ECO:0000313" key="3">
    <source>
        <dbReference type="Proteomes" id="UP000801492"/>
    </source>
</evidence>
<dbReference type="PANTHER" id="PTHR45877">
    <property type="entry name" value="E3 UBIQUITIN-PROTEIN LIGASE SIAH2"/>
    <property type="match status" value="1"/>
</dbReference>
<dbReference type="GO" id="GO:0061630">
    <property type="term" value="F:ubiquitin protein ligase activity"/>
    <property type="evidence" value="ECO:0007669"/>
    <property type="project" value="TreeGrafter"/>
</dbReference>
<comment type="caution">
    <text evidence="2">The sequence shown here is derived from an EMBL/GenBank/DDBJ whole genome shotgun (WGS) entry which is preliminary data.</text>
</comment>
<name>A0A8K0D3R4_IGNLU</name>
<dbReference type="AlphaFoldDB" id="A0A8K0D3R4"/>
<feature type="region of interest" description="Disordered" evidence="1">
    <location>
        <begin position="216"/>
        <end position="236"/>
    </location>
</feature>
<dbReference type="Proteomes" id="UP000801492">
    <property type="component" value="Unassembled WGS sequence"/>
</dbReference>
<evidence type="ECO:0000313" key="2">
    <source>
        <dbReference type="EMBL" id="KAF2897394.1"/>
    </source>
</evidence>
<dbReference type="EMBL" id="VTPC01004212">
    <property type="protein sequence ID" value="KAF2897394.1"/>
    <property type="molecule type" value="Genomic_DNA"/>
</dbReference>
<reference evidence="2" key="1">
    <citation type="submission" date="2019-08" db="EMBL/GenBank/DDBJ databases">
        <title>The genome of the North American firefly Photinus pyralis.</title>
        <authorList>
            <consortium name="Photinus pyralis genome working group"/>
            <person name="Fallon T.R."/>
            <person name="Sander Lower S.E."/>
            <person name="Weng J.-K."/>
        </authorList>
    </citation>
    <scope>NUCLEOTIDE SEQUENCE</scope>
    <source>
        <strain evidence="2">TRF0915ILg1</strain>
        <tissue evidence="2">Whole body</tissue>
    </source>
</reference>
<sequence>MPKVPDPVLNNIRCANCKKWLSCGPVRLLPNGGSICGRCSNYRQGPRDQYRHFAFEALACYFKFPCKHWERYCPEALSFKKALQHEDRCVYGSACTTFFSHPSAACKAKRRLDVRAAIKLEVIPDEVLEYLRCGNCAGYLSCIPVYVCRDGTSICHRCSAQVQQPAPEFIRDPSFEAFADMMIFPCIFRYRGCTQYFKFGEQSWEHEIECPYGKPYVREKPQSRQPEHEIRQESLQHKERGVIETHSGHIYATITPNAPVFARPTNKQGKDIFLDEFQRHRENLASKWGRPNDGLPQEEFQHPRNSNSRLPERAVNSSFSPADGVIKPQQGTVYENMGYGSELIHELKYKQQLRMSGTPEYLNGAEGRRGSGMENANSYYNKEREQRKMEYSVYG</sequence>
<keyword evidence="3" id="KW-1185">Reference proteome</keyword>
<protein>
    <submittedName>
        <fullName evidence="2">Uncharacterized protein</fullName>
    </submittedName>
</protein>
<organism evidence="2 3">
    <name type="scientific">Ignelater luminosus</name>
    <name type="common">Cucubano</name>
    <name type="synonym">Pyrophorus luminosus</name>
    <dbReference type="NCBI Taxonomy" id="2038154"/>
    <lineage>
        <taxon>Eukaryota</taxon>
        <taxon>Metazoa</taxon>
        <taxon>Ecdysozoa</taxon>
        <taxon>Arthropoda</taxon>
        <taxon>Hexapoda</taxon>
        <taxon>Insecta</taxon>
        <taxon>Pterygota</taxon>
        <taxon>Neoptera</taxon>
        <taxon>Endopterygota</taxon>
        <taxon>Coleoptera</taxon>
        <taxon>Polyphaga</taxon>
        <taxon>Elateriformia</taxon>
        <taxon>Elateroidea</taxon>
        <taxon>Elateridae</taxon>
        <taxon>Agrypninae</taxon>
        <taxon>Pyrophorini</taxon>
        <taxon>Ignelater</taxon>
    </lineage>
</organism>
<dbReference type="OrthoDB" id="6704469at2759"/>
<accession>A0A8K0D3R4</accession>
<proteinExistence type="predicted"/>
<dbReference type="PANTHER" id="PTHR45877:SF2">
    <property type="entry name" value="E3 UBIQUITIN-PROTEIN LIGASE SINA-RELATED"/>
    <property type="match status" value="1"/>
</dbReference>